<dbReference type="GO" id="GO:0046076">
    <property type="term" value="P:dTTP catabolic process"/>
    <property type="evidence" value="ECO:0007669"/>
    <property type="project" value="TreeGrafter"/>
</dbReference>
<feature type="domain" description="NTP pyrophosphohydrolase MazG-like" evidence="1">
    <location>
        <begin position="35"/>
        <end position="108"/>
    </location>
</feature>
<dbReference type="CDD" id="cd11528">
    <property type="entry name" value="NTP-PPase_MazG_Nterm"/>
    <property type="match status" value="1"/>
</dbReference>
<dbReference type="FunFam" id="1.10.287.1080:FF:000001">
    <property type="entry name" value="Nucleoside triphosphate pyrophosphohydrolase"/>
    <property type="match status" value="1"/>
</dbReference>
<dbReference type="KEGG" id="sch:Sphch_0709"/>
<dbReference type="GO" id="GO:0006203">
    <property type="term" value="P:dGTP catabolic process"/>
    <property type="evidence" value="ECO:0007669"/>
    <property type="project" value="TreeGrafter"/>
</dbReference>
<dbReference type="InterPro" id="IPR004518">
    <property type="entry name" value="MazG-like_dom"/>
</dbReference>
<dbReference type="Gene3D" id="1.10.287.1080">
    <property type="entry name" value="MazG-like"/>
    <property type="match status" value="2"/>
</dbReference>
<dbReference type="GO" id="GO:0047429">
    <property type="term" value="F:nucleoside triphosphate diphosphatase activity"/>
    <property type="evidence" value="ECO:0007669"/>
    <property type="project" value="InterPro"/>
</dbReference>
<dbReference type="GO" id="GO:0006950">
    <property type="term" value="P:response to stress"/>
    <property type="evidence" value="ECO:0007669"/>
    <property type="project" value="UniProtKB-ARBA"/>
</dbReference>
<dbReference type="GO" id="GO:0046061">
    <property type="term" value="P:dATP catabolic process"/>
    <property type="evidence" value="ECO:0007669"/>
    <property type="project" value="TreeGrafter"/>
</dbReference>
<dbReference type="RefSeq" id="WP_013846669.1">
    <property type="nucleotide sequence ID" value="NC_015593.1"/>
</dbReference>
<dbReference type="CDD" id="cd11529">
    <property type="entry name" value="NTP-PPase_MazG_Cterm"/>
    <property type="match status" value="1"/>
</dbReference>
<dbReference type="InterPro" id="IPR048015">
    <property type="entry name" value="NTP-PPase_MazG-like_N"/>
</dbReference>
<dbReference type="GO" id="GO:0046047">
    <property type="term" value="P:TTP catabolic process"/>
    <property type="evidence" value="ECO:0007669"/>
    <property type="project" value="TreeGrafter"/>
</dbReference>
<protein>
    <submittedName>
        <fullName evidence="2">MazG family protein</fullName>
    </submittedName>
</protein>
<proteinExistence type="predicted"/>
<dbReference type="Pfam" id="PF03819">
    <property type="entry name" value="MazG"/>
    <property type="match status" value="1"/>
</dbReference>
<dbReference type="NCBIfam" id="TIGR00444">
    <property type="entry name" value="mazG"/>
    <property type="match status" value="1"/>
</dbReference>
<dbReference type="PANTHER" id="PTHR30522:SF0">
    <property type="entry name" value="NUCLEOSIDE TRIPHOSPHATE PYROPHOSPHOHYDROLASE"/>
    <property type="match status" value="1"/>
</dbReference>
<name>F6EZC8_SPHCR</name>
<dbReference type="EMBL" id="CP002798">
    <property type="protein sequence ID" value="AEG48404.1"/>
    <property type="molecule type" value="Genomic_DNA"/>
</dbReference>
<keyword evidence="3" id="KW-1185">Reference proteome</keyword>
<dbReference type="AlphaFoldDB" id="F6EZC8"/>
<dbReference type="InterPro" id="IPR011551">
    <property type="entry name" value="NTP_PyrPHydrolase_MazG"/>
</dbReference>
<sequence>MSSSSTASPADIMPLANVMARLRDPETGCPWDIEQDFASIAPYTIEEAYEVADAIERNDMAALRDELGDLLLQVAFHSRMAEQGGHFALQDVIDAITEKMIRRHPHVFEEGAAREDGHAQWEAIKAAERAEKEPDPSALAGVAIALPALLRAEKIQKRAARTGFDWPDTVGAIDKVEEELAEVQAAESQADREEEIGDLLFAVVNLARHLKVDPEVALRAANAKFDKRFRVMENLAGGGFPALSLDEKEALWQQAKRQLKQP</sequence>
<evidence type="ECO:0000313" key="2">
    <source>
        <dbReference type="EMBL" id="AEG48404.1"/>
    </source>
</evidence>
<gene>
    <name evidence="2" type="ORF">Sphch_0709</name>
</gene>
<organism evidence="2 3">
    <name type="scientific">Sphingobium chlorophenolicum L-1</name>
    <dbReference type="NCBI Taxonomy" id="690566"/>
    <lineage>
        <taxon>Bacteria</taxon>
        <taxon>Pseudomonadati</taxon>
        <taxon>Pseudomonadota</taxon>
        <taxon>Alphaproteobacteria</taxon>
        <taxon>Sphingomonadales</taxon>
        <taxon>Sphingomonadaceae</taxon>
        <taxon>Sphingobium</taxon>
    </lineage>
</organism>
<evidence type="ECO:0000259" key="1">
    <source>
        <dbReference type="Pfam" id="PF03819"/>
    </source>
</evidence>
<dbReference type="Proteomes" id="UP000007150">
    <property type="component" value="Chromosome 1"/>
</dbReference>
<dbReference type="InterPro" id="IPR048011">
    <property type="entry name" value="NTP-PPase_MazG-like_C"/>
</dbReference>
<dbReference type="GO" id="GO:0046052">
    <property type="term" value="P:UTP catabolic process"/>
    <property type="evidence" value="ECO:0007669"/>
    <property type="project" value="TreeGrafter"/>
</dbReference>
<dbReference type="NCBIfam" id="NF007113">
    <property type="entry name" value="PRK09562.1"/>
    <property type="match status" value="1"/>
</dbReference>
<evidence type="ECO:0000313" key="3">
    <source>
        <dbReference type="Proteomes" id="UP000007150"/>
    </source>
</evidence>
<dbReference type="HOGENOM" id="CLU_038356_0_1_5"/>
<dbReference type="SUPFAM" id="SSF101386">
    <property type="entry name" value="all-alpha NTP pyrophosphatases"/>
    <property type="match status" value="2"/>
</dbReference>
<dbReference type="STRING" id="690566.Sphch_0709"/>
<dbReference type="PANTHER" id="PTHR30522">
    <property type="entry name" value="NUCLEOSIDE TRIPHOSPHATE PYROPHOSPHOHYDROLASE"/>
    <property type="match status" value="1"/>
</dbReference>
<accession>F6EZC8</accession>
<reference evidence="2 3" key="1">
    <citation type="submission" date="2011-05" db="EMBL/GenBank/DDBJ databases">
        <title>Complete sequence of chromosome 1 of Sphingobium chlorophenolicum L-1.</title>
        <authorList>
            <consortium name="US DOE Joint Genome Institute"/>
            <person name="Lucas S."/>
            <person name="Han J."/>
            <person name="Lapidus A."/>
            <person name="Cheng J.-F."/>
            <person name="Goodwin L."/>
            <person name="Pitluck S."/>
            <person name="Peters L."/>
            <person name="Daligault H."/>
            <person name="Han C."/>
            <person name="Tapia R."/>
            <person name="Land M."/>
            <person name="Hauser L."/>
            <person name="Kyrpides N."/>
            <person name="Ivanova N."/>
            <person name="Pagani I."/>
            <person name="Turner P."/>
            <person name="Copley S."/>
            <person name="Woyke T."/>
        </authorList>
    </citation>
    <scope>NUCLEOTIDE SEQUENCE [LARGE SCALE GENOMIC DNA]</scope>
    <source>
        <strain evidence="2 3">L-1</strain>
    </source>
</reference>
<dbReference type="GO" id="GO:0046081">
    <property type="term" value="P:dUTP catabolic process"/>
    <property type="evidence" value="ECO:0007669"/>
    <property type="project" value="TreeGrafter"/>
</dbReference>